<evidence type="ECO:0000256" key="7">
    <source>
        <dbReference type="SAM" id="Phobius"/>
    </source>
</evidence>
<evidence type="ECO:0000256" key="5">
    <source>
        <dbReference type="ARBA" id="ARBA00023163"/>
    </source>
</evidence>
<dbReference type="InterPro" id="IPR004358">
    <property type="entry name" value="Sig_transdc_His_kin-like_C"/>
</dbReference>
<dbReference type="SMART" id="SM00387">
    <property type="entry name" value="HATPase_c"/>
    <property type="match status" value="1"/>
</dbReference>
<dbReference type="FunFam" id="2.60.40.10:FF:000791">
    <property type="entry name" value="Two-component system sensor histidine kinase/response regulator"/>
    <property type="match status" value="1"/>
</dbReference>
<dbReference type="InterPro" id="IPR009057">
    <property type="entry name" value="Homeodomain-like_sf"/>
</dbReference>
<evidence type="ECO:0000313" key="11">
    <source>
        <dbReference type="EMBL" id="MBK0380208.1"/>
    </source>
</evidence>
<dbReference type="Gene3D" id="1.10.287.130">
    <property type="match status" value="1"/>
</dbReference>
<dbReference type="Pfam" id="PF12833">
    <property type="entry name" value="HTH_18"/>
    <property type="match status" value="1"/>
</dbReference>
<dbReference type="InterPro" id="IPR003661">
    <property type="entry name" value="HisK_dim/P_dom"/>
</dbReference>
<evidence type="ECO:0000259" key="9">
    <source>
        <dbReference type="PROSITE" id="PS50109"/>
    </source>
</evidence>
<keyword evidence="5" id="KW-0804">Transcription</keyword>
<dbReference type="Gene3D" id="2.130.10.10">
    <property type="entry name" value="YVTN repeat-like/Quinoprotein amine dehydrogenase"/>
    <property type="match status" value="3"/>
</dbReference>
<dbReference type="EC" id="2.7.13.3" evidence="2"/>
<dbReference type="Gene3D" id="3.30.565.10">
    <property type="entry name" value="Histidine kinase-like ATPase, C-terminal domain"/>
    <property type="match status" value="1"/>
</dbReference>
<dbReference type="Pfam" id="PF07494">
    <property type="entry name" value="Reg_prop"/>
    <property type="match status" value="6"/>
</dbReference>
<dbReference type="SMART" id="SM00342">
    <property type="entry name" value="HTH_ARAC"/>
    <property type="match status" value="1"/>
</dbReference>
<dbReference type="InterPro" id="IPR036097">
    <property type="entry name" value="HisK_dim/P_sf"/>
</dbReference>
<keyword evidence="4" id="KW-0805">Transcription regulation</keyword>
<comment type="caution">
    <text evidence="11">The sequence shown here is derived from an EMBL/GenBank/DDBJ whole genome shotgun (WGS) entry which is preliminary data.</text>
</comment>
<keyword evidence="12" id="KW-1185">Reference proteome</keyword>
<dbReference type="Pfam" id="PF00512">
    <property type="entry name" value="HisKA"/>
    <property type="match status" value="1"/>
</dbReference>
<dbReference type="InterPro" id="IPR001789">
    <property type="entry name" value="Sig_transdc_resp-reg_receiver"/>
</dbReference>
<dbReference type="PANTHER" id="PTHR43547:SF2">
    <property type="entry name" value="HYBRID SIGNAL TRANSDUCTION HISTIDINE KINASE C"/>
    <property type="match status" value="1"/>
</dbReference>
<feature type="transmembrane region" description="Helical" evidence="7">
    <location>
        <begin position="788"/>
        <end position="808"/>
    </location>
</feature>
<dbReference type="InterPro" id="IPR011123">
    <property type="entry name" value="Y_Y_Y"/>
</dbReference>
<dbReference type="GO" id="GO:0043565">
    <property type="term" value="F:sequence-specific DNA binding"/>
    <property type="evidence" value="ECO:0007669"/>
    <property type="project" value="InterPro"/>
</dbReference>
<organism evidence="11 12">
    <name type="scientific">Mucilaginibacter segetis</name>
    <dbReference type="NCBI Taxonomy" id="2793071"/>
    <lineage>
        <taxon>Bacteria</taxon>
        <taxon>Pseudomonadati</taxon>
        <taxon>Bacteroidota</taxon>
        <taxon>Sphingobacteriia</taxon>
        <taxon>Sphingobacteriales</taxon>
        <taxon>Sphingobacteriaceae</taxon>
        <taxon>Mucilaginibacter</taxon>
    </lineage>
</organism>
<protein>
    <recommendedName>
        <fullName evidence="2">histidine kinase</fullName>
        <ecNumber evidence="2">2.7.13.3</ecNumber>
    </recommendedName>
</protein>
<gene>
    <name evidence="11" type="ORF">I5M19_12865</name>
</gene>
<dbReference type="SUPFAM" id="SSF52172">
    <property type="entry name" value="CheY-like"/>
    <property type="match status" value="1"/>
</dbReference>
<dbReference type="SUPFAM" id="SSF47384">
    <property type="entry name" value="Homodimeric domain of signal transducing histidine kinase"/>
    <property type="match status" value="1"/>
</dbReference>
<dbReference type="PROSITE" id="PS50109">
    <property type="entry name" value="HIS_KIN"/>
    <property type="match status" value="1"/>
</dbReference>
<evidence type="ECO:0000256" key="3">
    <source>
        <dbReference type="ARBA" id="ARBA00022553"/>
    </source>
</evidence>
<dbReference type="RefSeq" id="WP_200066736.1">
    <property type="nucleotide sequence ID" value="NZ_JAEHFW010000002.1"/>
</dbReference>
<dbReference type="GO" id="GO:0003700">
    <property type="term" value="F:DNA-binding transcription factor activity"/>
    <property type="evidence" value="ECO:0007669"/>
    <property type="project" value="InterPro"/>
</dbReference>
<dbReference type="PANTHER" id="PTHR43547">
    <property type="entry name" value="TWO-COMPONENT HISTIDINE KINASE"/>
    <property type="match status" value="1"/>
</dbReference>
<feature type="domain" description="HTH araC/xylS-type" evidence="8">
    <location>
        <begin position="1308"/>
        <end position="1407"/>
    </location>
</feature>
<dbReference type="Pfam" id="PF02518">
    <property type="entry name" value="HATPase_c"/>
    <property type="match status" value="1"/>
</dbReference>
<dbReference type="GO" id="GO:0000155">
    <property type="term" value="F:phosphorelay sensor kinase activity"/>
    <property type="evidence" value="ECO:0007669"/>
    <property type="project" value="InterPro"/>
</dbReference>
<sequence length="1415" mass="161184">MLKKYLYIFCIVIAPYAVFAQIDNYNIYNYSTDNGLPTNDYQYIYQDSFGFLWLASYDGLFRWDGNTFKKYYHDEKDPHSLDHNIVYSIFEDSQRHLWIGTIGGLNLYNRPADNFIKCDIRLPGENIPVNAIVEDSKRQLWLGTSNGLCCYNHNDRLHTWYSEKNSEDVIFCLAIDKKDNIWAGTFNGITRRFSPTSKNFKTVNVHAESNRTTANKVKSLLVDHEGRVWIGTSENGIDVLSAQGNFINHYDISGSKSSSIQSSINCMYEDKNHTIWIGAGREHVYYINKNISVPKVLNNTILNYNQNRFLGVTSITEDSFGNLWFATAGNGLFYTNHNKNIFGNYLQDPDVVKRIGSNMVTSFYEDVRGVIWIGTNGGGLLKFDPDNKKTVSYNTVNSSISSNAVNDIKGDKYGNLWLATWGGGIIKFDPASQSFKIYKHDDANKNSIIYNDAKAILPDDSLLWIGTHGQGVAVYNQVTHKFIDYRNNHSIPFKLGEPAWINHLFKDSKKRLWIGTYSGLYMFDGARLVHFQHTLQNNTISGNSVNMVTEDSAGNIWVVSESGGLDKYNEKQKNFTRCTAAYGLPLTMKGIIADKNNTLWISSNEGLIFLDPLNHNVKRYGEAEGLQGNTFFHKAVLRTRNGRLYFGGPKGFNVFNPDSLKPIKIPSYFYFTDLYIYNEVQLARVKDSPLTNVLAFTDEIKLKPDQSFFSIEFSAINLYASSKVKYAYKLEGLHDQWINLNNERKVSFTNLDPGHYTLQIRYTNGNGKWLIAGKKLTIIILPPWWQTWWFRLLLVISFTGVIITIFYLRISSIKKRNHTLKTEVEKRTHELSEANMLLTDRNEKIKHQKEILEDFNAELLKKSRQILDQQKHIYAQKITLEDTVTELSKLNTAKDHFFSILAHDLKNPISAITGLSDFLKNNIQKLKATDTHTYLNSIHKSSNAIYDLLINLLNWSRTQSKNIDHVAVEVNVKELVCKNAALLEQQFNNKHIKLNISIDSHHRIYADLNMFDTVIRNLMSNSIKFTDFNGEVSLSTVRENESIVLCVADNGVGMNAEQVKGLFKIDKSNTSKGTAGEKGTGLGLVVSQQFININGGSMRVESIAGTGSKFFVTLPEFYRSFDKSAVSNRDAVVPKIRPQLDYWENLSEDKLINFKGQRILIIDDNKELRIYLRLLLADVFEVHEAENGSGGLLLATQIQPAVIITDLMMPVMDGIEFCTELKSDNNICHIPVVLLTSQAEENTQLNVYEAGADVYLSKPVKKELLIQVILNVIQSRERISHVLREHLLDRQPLPSCSNLNKLDQDFLQKLIKVILVNLADPEVDARFISEKMAISRTVLYAKVKTLTNQSVHELIKTIRLKKSLVYLLEGNLTISQVAYEVGFNSHSYFDKCFIKQYGMGPKEYVNKRKPATQAH</sequence>
<dbReference type="Gene3D" id="3.40.50.2300">
    <property type="match status" value="1"/>
</dbReference>
<dbReference type="SMART" id="SM00388">
    <property type="entry name" value="HisKA"/>
    <property type="match status" value="1"/>
</dbReference>
<dbReference type="SUPFAM" id="SSF55874">
    <property type="entry name" value="ATPase domain of HSP90 chaperone/DNA topoisomerase II/histidine kinase"/>
    <property type="match status" value="1"/>
</dbReference>
<feature type="domain" description="Response regulatory" evidence="10">
    <location>
        <begin position="1158"/>
        <end position="1273"/>
    </location>
</feature>
<evidence type="ECO:0000313" key="12">
    <source>
        <dbReference type="Proteomes" id="UP000613193"/>
    </source>
</evidence>
<dbReference type="CDD" id="cd17574">
    <property type="entry name" value="REC_OmpR"/>
    <property type="match status" value="1"/>
</dbReference>
<dbReference type="Proteomes" id="UP000613193">
    <property type="component" value="Unassembled WGS sequence"/>
</dbReference>
<dbReference type="InterPro" id="IPR011006">
    <property type="entry name" value="CheY-like_superfamily"/>
</dbReference>
<evidence type="ECO:0000259" key="10">
    <source>
        <dbReference type="PROSITE" id="PS50110"/>
    </source>
</evidence>
<dbReference type="SUPFAM" id="SSF63829">
    <property type="entry name" value="Calcium-dependent phosphotriesterase"/>
    <property type="match status" value="3"/>
</dbReference>
<dbReference type="InterPro" id="IPR036890">
    <property type="entry name" value="HATPase_C_sf"/>
</dbReference>
<name>A0A934PSW6_9SPHI</name>
<dbReference type="InterPro" id="IPR015943">
    <property type="entry name" value="WD40/YVTN_repeat-like_dom_sf"/>
</dbReference>
<feature type="domain" description="Histidine kinase" evidence="9">
    <location>
        <begin position="900"/>
        <end position="1118"/>
    </location>
</feature>
<dbReference type="Gene3D" id="1.10.10.60">
    <property type="entry name" value="Homeodomain-like"/>
    <property type="match status" value="1"/>
</dbReference>
<dbReference type="InterPro" id="IPR018060">
    <property type="entry name" value="HTH_AraC"/>
</dbReference>
<reference evidence="11" key="1">
    <citation type="submission" date="2020-12" db="EMBL/GenBank/DDBJ databases">
        <title>Bacterial novel species Mucilaginibacter sp. SD-g isolated from soil.</title>
        <authorList>
            <person name="Jung H.-Y."/>
        </authorList>
    </citation>
    <scope>NUCLEOTIDE SEQUENCE</scope>
    <source>
        <strain evidence="11">SD-g</strain>
    </source>
</reference>
<evidence type="ECO:0000256" key="4">
    <source>
        <dbReference type="ARBA" id="ARBA00023015"/>
    </source>
</evidence>
<dbReference type="CDD" id="cd00082">
    <property type="entry name" value="HisKA"/>
    <property type="match status" value="1"/>
</dbReference>
<accession>A0A934PSW6</accession>
<keyword evidence="7" id="KW-1133">Transmembrane helix</keyword>
<evidence type="ECO:0000256" key="1">
    <source>
        <dbReference type="ARBA" id="ARBA00000085"/>
    </source>
</evidence>
<keyword evidence="3 6" id="KW-0597">Phosphoprotein</keyword>
<dbReference type="InterPro" id="IPR013783">
    <property type="entry name" value="Ig-like_fold"/>
</dbReference>
<dbReference type="SMART" id="SM00448">
    <property type="entry name" value="REC"/>
    <property type="match status" value="1"/>
</dbReference>
<keyword evidence="7" id="KW-0472">Membrane</keyword>
<comment type="catalytic activity">
    <reaction evidence="1">
        <text>ATP + protein L-histidine = ADP + protein N-phospho-L-histidine.</text>
        <dbReference type="EC" id="2.7.13.3"/>
    </reaction>
</comment>
<dbReference type="Gene3D" id="2.60.40.10">
    <property type="entry name" value="Immunoglobulins"/>
    <property type="match status" value="1"/>
</dbReference>
<proteinExistence type="predicted"/>
<dbReference type="PRINTS" id="PR00344">
    <property type="entry name" value="BCTRLSENSOR"/>
</dbReference>
<dbReference type="InterPro" id="IPR011110">
    <property type="entry name" value="Reg_prop"/>
</dbReference>
<evidence type="ECO:0000256" key="6">
    <source>
        <dbReference type="PROSITE-ProRule" id="PRU00169"/>
    </source>
</evidence>
<dbReference type="PROSITE" id="PS50110">
    <property type="entry name" value="RESPONSE_REGULATORY"/>
    <property type="match status" value="1"/>
</dbReference>
<dbReference type="EMBL" id="JAEHFW010000002">
    <property type="protein sequence ID" value="MBK0380208.1"/>
    <property type="molecule type" value="Genomic_DNA"/>
</dbReference>
<dbReference type="InterPro" id="IPR003594">
    <property type="entry name" value="HATPase_dom"/>
</dbReference>
<dbReference type="InterPro" id="IPR005467">
    <property type="entry name" value="His_kinase_dom"/>
</dbReference>
<dbReference type="SUPFAM" id="SSF46689">
    <property type="entry name" value="Homeodomain-like"/>
    <property type="match status" value="1"/>
</dbReference>
<feature type="modified residue" description="4-aspartylphosphate" evidence="6">
    <location>
        <position position="1206"/>
    </location>
</feature>
<evidence type="ECO:0000259" key="8">
    <source>
        <dbReference type="PROSITE" id="PS01124"/>
    </source>
</evidence>
<dbReference type="PROSITE" id="PS01124">
    <property type="entry name" value="HTH_ARAC_FAMILY_2"/>
    <property type="match status" value="1"/>
</dbReference>
<dbReference type="Pfam" id="PF07495">
    <property type="entry name" value="Y_Y_Y"/>
    <property type="match status" value="1"/>
</dbReference>
<keyword evidence="7" id="KW-0812">Transmembrane</keyword>
<evidence type="ECO:0000256" key="2">
    <source>
        <dbReference type="ARBA" id="ARBA00012438"/>
    </source>
</evidence>
<dbReference type="Pfam" id="PF00072">
    <property type="entry name" value="Response_reg"/>
    <property type="match status" value="1"/>
</dbReference>